<dbReference type="Gene3D" id="3.30.342.10">
    <property type="entry name" value="DNA Polymerase, chain B, domain 1"/>
    <property type="match status" value="1"/>
</dbReference>
<dbReference type="InterPro" id="IPR012337">
    <property type="entry name" value="RNaseH-like_sf"/>
</dbReference>
<keyword evidence="1" id="KW-0239">DNA-directed DNA polymerase</keyword>
<dbReference type="PANTHER" id="PTHR10670:SF0">
    <property type="entry name" value="DNA POLYMERASE EPSILON CATALYTIC SUBUNIT A"/>
    <property type="match status" value="1"/>
</dbReference>
<name>A0ABQ6MRI1_9STRA</name>
<gene>
    <name evidence="3" type="ORF">TeGR_g13197</name>
</gene>
<keyword evidence="1" id="KW-0238">DNA-binding</keyword>
<keyword evidence="1" id="KW-0808">Transferase</keyword>
<dbReference type="EMBL" id="BRYB01001675">
    <property type="protein sequence ID" value="GMI30863.1"/>
    <property type="molecule type" value="Genomic_DNA"/>
</dbReference>
<evidence type="ECO:0000259" key="2">
    <source>
        <dbReference type="Pfam" id="PF03104"/>
    </source>
</evidence>
<dbReference type="Proteomes" id="UP001165060">
    <property type="component" value="Unassembled WGS sequence"/>
</dbReference>
<evidence type="ECO:0000313" key="4">
    <source>
        <dbReference type="Proteomes" id="UP001165060"/>
    </source>
</evidence>
<keyword evidence="1" id="KW-0862">Zinc</keyword>
<proteinExistence type="inferred from homology"/>
<dbReference type="InterPro" id="IPR029703">
    <property type="entry name" value="POL2"/>
</dbReference>
<keyword evidence="4" id="KW-1185">Reference proteome</keyword>
<comment type="function">
    <text evidence="1">DNA polymerase II participates in chromosomal DNA replication.</text>
</comment>
<dbReference type="Pfam" id="PF03104">
    <property type="entry name" value="DNA_pol_B_exo1"/>
    <property type="match status" value="1"/>
</dbReference>
<dbReference type="SUPFAM" id="SSF53098">
    <property type="entry name" value="Ribonuclease H-like"/>
    <property type="match status" value="1"/>
</dbReference>
<keyword evidence="1" id="KW-0539">Nucleus</keyword>
<dbReference type="InterPro" id="IPR036397">
    <property type="entry name" value="RNaseH_sf"/>
</dbReference>
<protein>
    <recommendedName>
        <fullName evidence="1">DNA polymerase epsilon catalytic subunit</fullName>
        <ecNumber evidence="1">2.7.7.7</ecNumber>
    </recommendedName>
</protein>
<comment type="subcellular location">
    <subcellularLocation>
        <location evidence="1">Nucleus</location>
    </subcellularLocation>
</comment>
<feature type="non-terminal residue" evidence="3">
    <location>
        <position position="335"/>
    </location>
</feature>
<accession>A0ABQ6MRI1</accession>
<dbReference type="EC" id="2.7.7.7" evidence="1"/>
<feature type="domain" description="DNA-directed DNA polymerase family B exonuclease" evidence="2">
    <location>
        <begin position="156"/>
        <end position="323"/>
    </location>
</feature>
<comment type="caution">
    <text evidence="3">The sequence shown here is derived from an EMBL/GenBank/DDBJ whole genome shotgun (WGS) entry which is preliminary data.</text>
</comment>
<dbReference type="InterPro" id="IPR006133">
    <property type="entry name" value="DNA-dir_DNA_pol_B_exonuc"/>
</dbReference>
<comment type="cofactor">
    <cofactor evidence="1">
        <name>[4Fe-4S] cluster</name>
        <dbReference type="ChEBI" id="CHEBI:49883"/>
    </cofactor>
</comment>
<keyword evidence="1" id="KW-0004">4Fe-4S</keyword>
<dbReference type="Gene3D" id="3.30.420.10">
    <property type="entry name" value="Ribonuclease H-like superfamily/Ribonuclease H"/>
    <property type="match status" value="1"/>
</dbReference>
<comment type="similarity">
    <text evidence="1">Belongs to the DNA polymerase type-B family.</text>
</comment>
<keyword evidence="1" id="KW-0863">Zinc-finger</keyword>
<comment type="catalytic activity">
    <reaction evidence="1">
        <text>DNA(n) + a 2'-deoxyribonucleoside 5'-triphosphate = DNA(n+1) + diphosphate</text>
        <dbReference type="Rhea" id="RHEA:22508"/>
        <dbReference type="Rhea" id="RHEA-COMP:17339"/>
        <dbReference type="Rhea" id="RHEA-COMP:17340"/>
        <dbReference type="ChEBI" id="CHEBI:33019"/>
        <dbReference type="ChEBI" id="CHEBI:61560"/>
        <dbReference type="ChEBI" id="CHEBI:173112"/>
        <dbReference type="EC" id="2.7.7.7"/>
    </reaction>
</comment>
<keyword evidence="1" id="KW-0235">DNA replication</keyword>
<keyword evidence="1" id="KW-0548">Nucleotidyltransferase</keyword>
<keyword evidence="1" id="KW-0479">Metal-binding</keyword>
<keyword evidence="1" id="KW-0408">Iron</keyword>
<sequence>SYPSPETGVDRAGVDLYFLSDDSSTFKSTLYYKPYFYVAVLDQRLLSDMTQFLLRKYEQNSIEVEQVDKEDLDMPNHLSGKRHRMLKLSFENQEDLLSVRREILPVVTKKQDKLGLNDKANSFDLVGVTSSFGGKGGPASAADGLNSSNMLDYITDIREYDVAYQVRVMIDLEIRAGQYFTVTPQQDKNVVLEQLDQLKKPNPRVLAFDIECTKAPLKFPDAEHDQIFMISYMIDGQGYLIISRDIVSQDIDDFEYTPKPSFPGPFKIFNEKTEADLIRRFFSHVQQLKPQIFVTYNGDFFDWPFLEKRAEKINIDMTEKIGIERVDNGSEREGE</sequence>
<keyword evidence="1" id="KW-0411">Iron-sulfur</keyword>
<feature type="non-terminal residue" evidence="3">
    <location>
        <position position="1"/>
    </location>
</feature>
<reference evidence="3 4" key="1">
    <citation type="journal article" date="2023" name="Commun. Biol.">
        <title>Genome analysis of Parmales, the sister group of diatoms, reveals the evolutionary specialization of diatoms from phago-mixotrophs to photoautotrophs.</title>
        <authorList>
            <person name="Ban H."/>
            <person name="Sato S."/>
            <person name="Yoshikawa S."/>
            <person name="Yamada K."/>
            <person name="Nakamura Y."/>
            <person name="Ichinomiya M."/>
            <person name="Sato N."/>
            <person name="Blanc-Mathieu R."/>
            <person name="Endo H."/>
            <person name="Kuwata A."/>
            <person name="Ogata H."/>
        </authorList>
    </citation>
    <scope>NUCLEOTIDE SEQUENCE [LARGE SCALE GENOMIC DNA]</scope>
</reference>
<organism evidence="3 4">
    <name type="scientific">Tetraparma gracilis</name>
    <dbReference type="NCBI Taxonomy" id="2962635"/>
    <lineage>
        <taxon>Eukaryota</taxon>
        <taxon>Sar</taxon>
        <taxon>Stramenopiles</taxon>
        <taxon>Ochrophyta</taxon>
        <taxon>Bolidophyceae</taxon>
        <taxon>Parmales</taxon>
        <taxon>Triparmaceae</taxon>
        <taxon>Tetraparma</taxon>
    </lineage>
</organism>
<evidence type="ECO:0000256" key="1">
    <source>
        <dbReference type="RuleBase" id="RU365029"/>
    </source>
</evidence>
<dbReference type="PANTHER" id="PTHR10670">
    <property type="entry name" value="DNA POLYMERASE EPSILON CATALYTIC SUBUNIT A"/>
    <property type="match status" value="1"/>
</dbReference>
<evidence type="ECO:0000313" key="3">
    <source>
        <dbReference type="EMBL" id="GMI30863.1"/>
    </source>
</evidence>